<dbReference type="VEuPathDB" id="VectorBase:ADIR003567"/>
<accession>A0A182N7E3</accession>
<proteinExistence type="predicted"/>
<dbReference type="EnsemblMetazoa" id="ADIR003567-RA">
    <property type="protein sequence ID" value="ADIR003567-PA"/>
    <property type="gene ID" value="ADIR003567"/>
</dbReference>
<name>A0A182N7E3_9DIPT</name>
<reference evidence="3" key="1">
    <citation type="submission" date="2013-03" db="EMBL/GenBank/DDBJ databases">
        <title>The Genome Sequence of Anopheles dirus WRAIR2.</title>
        <authorList>
            <consortium name="The Broad Institute Genomics Platform"/>
            <person name="Neafsey D.E."/>
            <person name="Walton C."/>
            <person name="Walker B."/>
            <person name="Young S.K."/>
            <person name="Zeng Q."/>
            <person name="Gargeya S."/>
            <person name="Fitzgerald M."/>
            <person name="Haas B."/>
            <person name="Abouelleil A."/>
            <person name="Allen A.W."/>
            <person name="Alvarado L."/>
            <person name="Arachchi H.M."/>
            <person name="Berlin A.M."/>
            <person name="Chapman S.B."/>
            <person name="Gainer-Dewar J."/>
            <person name="Goldberg J."/>
            <person name="Griggs A."/>
            <person name="Gujja S."/>
            <person name="Hansen M."/>
            <person name="Howarth C."/>
            <person name="Imamovic A."/>
            <person name="Ireland A."/>
            <person name="Larimer J."/>
            <person name="McCowan C."/>
            <person name="Murphy C."/>
            <person name="Pearson M."/>
            <person name="Poon T.W."/>
            <person name="Priest M."/>
            <person name="Roberts A."/>
            <person name="Saif S."/>
            <person name="Shea T."/>
            <person name="Sisk P."/>
            <person name="Sykes S."/>
            <person name="Wortman J."/>
            <person name="Nusbaum C."/>
            <person name="Birren B."/>
        </authorList>
    </citation>
    <scope>NUCLEOTIDE SEQUENCE [LARGE SCALE GENOMIC DNA]</scope>
    <source>
        <strain evidence="3">WRAIR2</strain>
    </source>
</reference>
<dbReference type="Proteomes" id="UP000075884">
    <property type="component" value="Unassembled WGS sequence"/>
</dbReference>
<organism evidence="2 3">
    <name type="scientific">Anopheles dirus</name>
    <dbReference type="NCBI Taxonomy" id="7168"/>
    <lineage>
        <taxon>Eukaryota</taxon>
        <taxon>Metazoa</taxon>
        <taxon>Ecdysozoa</taxon>
        <taxon>Arthropoda</taxon>
        <taxon>Hexapoda</taxon>
        <taxon>Insecta</taxon>
        <taxon>Pterygota</taxon>
        <taxon>Neoptera</taxon>
        <taxon>Endopterygota</taxon>
        <taxon>Diptera</taxon>
        <taxon>Nematocera</taxon>
        <taxon>Culicoidea</taxon>
        <taxon>Culicidae</taxon>
        <taxon>Anophelinae</taxon>
        <taxon>Anopheles</taxon>
    </lineage>
</organism>
<dbReference type="STRING" id="7168.A0A182N7E3"/>
<sequence length="288" mass="32881">MECDSNEETSGSLNKMNEDLQRSRSPLETVTEEAEGAPPFLVTPKTDWESYPLLVEDSSRVRLAPTLDCTLRYFFTHCPKDVSEISRSDLMIVLIYVIALESGLIPKGVPMPAACLTEKYHSYRAFDKRLVKHFATRLPLDCFRNRASPYRLEMELVHQKAVRDNIDVSLVAYCSVDLLVVNLLWSANLTVCFSTVVPVSFYVPAINANRLPFCFQHLSRLSVKMKDELFVPFRSFAYSKYIPVICPSMAGLPQEVVKHITRCLDFRTRRNLLEVLKPSPPVIQKRTN</sequence>
<feature type="region of interest" description="Disordered" evidence="1">
    <location>
        <begin position="1"/>
        <end position="38"/>
    </location>
</feature>
<reference evidence="2" key="2">
    <citation type="submission" date="2020-05" db="UniProtKB">
        <authorList>
            <consortium name="EnsemblMetazoa"/>
        </authorList>
    </citation>
    <scope>IDENTIFICATION</scope>
    <source>
        <strain evidence="2">WRAIR2</strain>
    </source>
</reference>
<dbReference type="AlphaFoldDB" id="A0A182N7E3"/>
<evidence type="ECO:0000313" key="2">
    <source>
        <dbReference type="EnsemblMetazoa" id="ADIR003567-PA"/>
    </source>
</evidence>
<dbReference type="Gene3D" id="3.40.1000.30">
    <property type="match status" value="1"/>
</dbReference>
<evidence type="ECO:0000313" key="3">
    <source>
        <dbReference type="Proteomes" id="UP000075884"/>
    </source>
</evidence>
<keyword evidence="3" id="KW-1185">Reference proteome</keyword>
<protein>
    <submittedName>
        <fullName evidence="2">Uncharacterized protein</fullName>
    </submittedName>
</protein>
<evidence type="ECO:0000256" key="1">
    <source>
        <dbReference type="SAM" id="MobiDB-lite"/>
    </source>
</evidence>